<accession>A0A3L6GEI7</accession>
<name>A0A3L6GEI7_MAIZE</name>
<dbReference type="PANTHER" id="PTHR36045:SF2">
    <property type="entry name" value="OS04G0558500 PROTEIN"/>
    <property type="match status" value="1"/>
</dbReference>
<evidence type="ECO:0000313" key="2">
    <source>
        <dbReference type="EMBL" id="PWZ46409.1"/>
    </source>
</evidence>
<dbReference type="EMBL" id="NCVQ01000002">
    <property type="protein sequence ID" value="PWZ46409.1"/>
    <property type="molecule type" value="Genomic_DNA"/>
</dbReference>
<evidence type="ECO:0000313" key="3">
    <source>
        <dbReference type="Proteomes" id="UP000251960"/>
    </source>
</evidence>
<dbReference type="AlphaFoldDB" id="A0A3L6GEI7"/>
<comment type="caution">
    <text evidence="2">The sequence shown here is derived from an EMBL/GenBank/DDBJ whole genome shotgun (WGS) entry which is preliminary data.</text>
</comment>
<proteinExistence type="predicted"/>
<reference evidence="2 3" key="1">
    <citation type="journal article" date="2018" name="Nat. Genet.">
        <title>Extensive intraspecific gene order and gene structural variations between Mo17 and other maize genomes.</title>
        <authorList>
            <person name="Sun S."/>
            <person name="Zhou Y."/>
            <person name="Chen J."/>
            <person name="Shi J."/>
            <person name="Zhao H."/>
            <person name="Zhao H."/>
            <person name="Song W."/>
            <person name="Zhang M."/>
            <person name="Cui Y."/>
            <person name="Dong X."/>
            <person name="Liu H."/>
            <person name="Ma X."/>
            <person name="Jiao Y."/>
            <person name="Wang B."/>
            <person name="Wei X."/>
            <person name="Stein J.C."/>
            <person name="Glaubitz J.C."/>
            <person name="Lu F."/>
            <person name="Yu G."/>
            <person name="Liang C."/>
            <person name="Fengler K."/>
            <person name="Li B."/>
            <person name="Rafalski A."/>
            <person name="Schnable P.S."/>
            <person name="Ware D.H."/>
            <person name="Buckler E.S."/>
            <person name="Lai J."/>
        </authorList>
    </citation>
    <scope>NUCLEOTIDE SEQUENCE [LARGE SCALE GENOMIC DNA]</scope>
    <source>
        <strain evidence="3">cv. Missouri 17</strain>
        <tissue evidence="2">Seedling</tissue>
    </source>
</reference>
<dbReference type="PANTHER" id="PTHR36045">
    <property type="entry name" value="OS04G0558500 PROTEIN"/>
    <property type="match status" value="1"/>
</dbReference>
<protein>
    <submittedName>
        <fullName evidence="2">Uncharacterized protein</fullName>
    </submittedName>
</protein>
<dbReference type="ExpressionAtlas" id="A0A3L6GEI7">
    <property type="expression patterns" value="baseline and differential"/>
</dbReference>
<feature type="compositionally biased region" description="Acidic residues" evidence="1">
    <location>
        <begin position="28"/>
        <end position="46"/>
    </location>
</feature>
<gene>
    <name evidence="2" type="ORF">Zm00014a_007731</name>
</gene>
<evidence type="ECO:0000256" key="1">
    <source>
        <dbReference type="SAM" id="MobiDB-lite"/>
    </source>
</evidence>
<organism evidence="2 3">
    <name type="scientific">Zea mays</name>
    <name type="common">Maize</name>
    <dbReference type="NCBI Taxonomy" id="4577"/>
    <lineage>
        <taxon>Eukaryota</taxon>
        <taxon>Viridiplantae</taxon>
        <taxon>Streptophyta</taxon>
        <taxon>Embryophyta</taxon>
        <taxon>Tracheophyta</taxon>
        <taxon>Spermatophyta</taxon>
        <taxon>Magnoliopsida</taxon>
        <taxon>Liliopsida</taxon>
        <taxon>Poales</taxon>
        <taxon>Poaceae</taxon>
        <taxon>PACMAD clade</taxon>
        <taxon>Panicoideae</taxon>
        <taxon>Andropogonodae</taxon>
        <taxon>Andropogoneae</taxon>
        <taxon>Tripsacinae</taxon>
        <taxon>Zea</taxon>
    </lineage>
</organism>
<sequence length="152" mass="16678">MAGGSLEPGQTGAAPNQRKRKAPAPTADAEDEAEAEAEELQSVEELEREVADLDRRVLEHVRGTATLLSDAIVSRLDALRPPARPEAAVISETSVTEDDQELEKKVKILKSKIEANIADLPKVLEKINETVARCENFTNLNVNVDPVFRRKL</sequence>
<dbReference type="Proteomes" id="UP000251960">
    <property type="component" value="Chromosome 10"/>
</dbReference>
<feature type="region of interest" description="Disordered" evidence="1">
    <location>
        <begin position="1"/>
        <end position="46"/>
    </location>
</feature>